<dbReference type="FunFam" id="2.60.40.10:FF:000437">
    <property type="entry name" value="Beat-IIIc, isoform A"/>
    <property type="match status" value="1"/>
</dbReference>
<dbReference type="InterPro" id="IPR007110">
    <property type="entry name" value="Ig-like_dom"/>
</dbReference>
<dbReference type="InterPro" id="IPR013106">
    <property type="entry name" value="Ig_V-set"/>
</dbReference>
<protein>
    <recommendedName>
        <fullName evidence="1">Ig-like domain-containing protein</fullName>
    </recommendedName>
</protein>
<dbReference type="EMBL" id="JAUDFV010000153">
    <property type="protein sequence ID" value="KAL2717315.1"/>
    <property type="molecule type" value="Genomic_DNA"/>
</dbReference>
<evidence type="ECO:0000259" key="1">
    <source>
        <dbReference type="PROSITE" id="PS50835"/>
    </source>
</evidence>
<dbReference type="SUPFAM" id="SSF48726">
    <property type="entry name" value="Immunoglobulin"/>
    <property type="match status" value="2"/>
</dbReference>
<reference evidence="2 3" key="1">
    <citation type="journal article" date="2024" name="Ann. Entomol. Soc. Am.">
        <title>Genomic analyses of the southern and eastern yellowjacket wasps (Hymenoptera: Vespidae) reveal evolutionary signatures of social life.</title>
        <authorList>
            <person name="Catto M.A."/>
            <person name="Caine P.B."/>
            <person name="Orr S.E."/>
            <person name="Hunt B.G."/>
            <person name="Goodisman M.A.D."/>
        </authorList>
    </citation>
    <scope>NUCLEOTIDE SEQUENCE [LARGE SCALE GENOMIC DNA]</scope>
    <source>
        <strain evidence="2">233</strain>
        <tissue evidence="2">Head and thorax</tissue>
    </source>
</reference>
<accession>A0ABD2A9S5</accession>
<dbReference type="InterPro" id="IPR036179">
    <property type="entry name" value="Ig-like_dom_sf"/>
</dbReference>
<dbReference type="SMART" id="SM00409">
    <property type="entry name" value="IG"/>
    <property type="match status" value="1"/>
</dbReference>
<gene>
    <name evidence="2" type="ORF">V1478_013015</name>
</gene>
<name>A0ABD2A9S5_VESSQ</name>
<dbReference type="PANTHER" id="PTHR21261:SF17">
    <property type="entry name" value="BEAT VI"/>
    <property type="match status" value="1"/>
</dbReference>
<dbReference type="InterPro" id="IPR013783">
    <property type="entry name" value="Ig-like_fold"/>
</dbReference>
<dbReference type="AlphaFoldDB" id="A0ABD2A9S5"/>
<proteinExistence type="predicted"/>
<organism evidence="2 3">
    <name type="scientific">Vespula squamosa</name>
    <name type="common">Southern yellow jacket</name>
    <name type="synonym">Wasp</name>
    <dbReference type="NCBI Taxonomy" id="30214"/>
    <lineage>
        <taxon>Eukaryota</taxon>
        <taxon>Metazoa</taxon>
        <taxon>Ecdysozoa</taxon>
        <taxon>Arthropoda</taxon>
        <taxon>Hexapoda</taxon>
        <taxon>Insecta</taxon>
        <taxon>Pterygota</taxon>
        <taxon>Neoptera</taxon>
        <taxon>Endopterygota</taxon>
        <taxon>Hymenoptera</taxon>
        <taxon>Apocrita</taxon>
        <taxon>Aculeata</taxon>
        <taxon>Vespoidea</taxon>
        <taxon>Vespidae</taxon>
        <taxon>Vespinae</taxon>
        <taxon>Vespula</taxon>
    </lineage>
</organism>
<evidence type="ECO:0000313" key="3">
    <source>
        <dbReference type="Proteomes" id="UP001607302"/>
    </source>
</evidence>
<dbReference type="InterPro" id="IPR003599">
    <property type="entry name" value="Ig_sub"/>
</dbReference>
<dbReference type="PANTHER" id="PTHR21261">
    <property type="entry name" value="BEAT PROTEIN"/>
    <property type="match status" value="1"/>
</dbReference>
<keyword evidence="3" id="KW-1185">Reference proteome</keyword>
<dbReference type="Proteomes" id="UP001607302">
    <property type="component" value="Unassembled WGS sequence"/>
</dbReference>
<feature type="domain" description="Ig-like" evidence="1">
    <location>
        <begin position="269"/>
        <end position="373"/>
    </location>
</feature>
<dbReference type="PROSITE" id="PS50835">
    <property type="entry name" value="IG_LIKE"/>
    <property type="match status" value="2"/>
</dbReference>
<dbReference type="Pfam" id="PF07686">
    <property type="entry name" value="V-set"/>
    <property type="match status" value="1"/>
</dbReference>
<dbReference type="Gene3D" id="2.60.40.10">
    <property type="entry name" value="Immunoglobulins"/>
    <property type="match status" value="2"/>
</dbReference>
<comment type="caution">
    <text evidence="2">The sequence shown here is derived from an EMBL/GenBank/DDBJ whole genome shotgun (WGS) entry which is preliminary data.</text>
</comment>
<feature type="domain" description="Ig-like" evidence="1">
    <location>
        <begin position="391"/>
        <end position="429"/>
    </location>
</feature>
<evidence type="ECO:0000313" key="2">
    <source>
        <dbReference type="EMBL" id="KAL2717315.1"/>
    </source>
</evidence>
<sequence>MDIATQRKTTRSGILRTVTESRRRKGFLGGSIVKDFNGEERTGCRQRGLDYTTLRKHRSTESIGDLSMIQKGSFSLSLRTTYTPLIQNLTEAILFVIKFHFRYLPYRMKEVRERFQRRKGTHFRVRALYAFGFSGFAAVGDFAKDMHNSRKYRNYSAVNEKQYPIPTNLFYLSFSPSITDRLPLQDKANSKQWICLRCLYGVEVLFKYSSRLLENPSRRQDVNLEMKHDLPFPEDYCTENRTLPSINSFSLHSSSLRPVWYRTSKRYCPCLSVRGLTNVSIDVPLAVAAGTTVNMSCRYDLETDILYAVKWYKGQEFFRYVPKEDPPIEVFGDLGAKVVTNRSNANYVILKDVQPSNSGKYRCEVSEDFPSFNTLMVFDYMHVASLPKGDPEVNVEKQRYAVGDTVRGNCTVPSGNPPANITWTVNGNQVNSSFIMNITDKFIDNHHMAIAGLDFEIASNTFSNGKLQVVCNANVFHLYQKKAEVLLKEERPILASVLGTRESSYIGNAARRVEEWFCTGVLATLLLCNLR</sequence>